<protein>
    <recommendedName>
        <fullName evidence="3">Ribosome-binding factor A</fullName>
    </recommendedName>
</protein>
<keyword evidence="2 3" id="KW-0690">Ribosome biogenesis</keyword>
<gene>
    <name evidence="3" type="primary">rbfA</name>
    <name evidence="5" type="ORF">SAMN05445756_1802</name>
</gene>
<proteinExistence type="inferred from homology"/>
<dbReference type="GO" id="GO:0043024">
    <property type="term" value="F:ribosomal small subunit binding"/>
    <property type="evidence" value="ECO:0007669"/>
    <property type="project" value="TreeGrafter"/>
</dbReference>
<dbReference type="Gene3D" id="3.30.300.20">
    <property type="match status" value="1"/>
</dbReference>
<evidence type="ECO:0000256" key="3">
    <source>
        <dbReference type="HAMAP-Rule" id="MF_00003"/>
    </source>
</evidence>
<keyword evidence="1 3" id="KW-0963">Cytoplasm</keyword>
<dbReference type="NCBIfam" id="TIGR00082">
    <property type="entry name" value="rbfA"/>
    <property type="match status" value="1"/>
</dbReference>
<dbReference type="InterPro" id="IPR000238">
    <property type="entry name" value="RbfA"/>
</dbReference>
<organism evidence="5 6">
    <name type="scientific">Kytococcus aerolatus</name>
    <dbReference type="NCBI Taxonomy" id="592308"/>
    <lineage>
        <taxon>Bacteria</taxon>
        <taxon>Bacillati</taxon>
        <taxon>Actinomycetota</taxon>
        <taxon>Actinomycetes</taxon>
        <taxon>Micrococcales</taxon>
        <taxon>Kytococcaceae</taxon>
        <taxon>Kytococcus</taxon>
    </lineage>
</organism>
<comment type="subcellular location">
    <subcellularLocation>
        <location evidence="3">Cytoplasm</location>
    </subcellularLocation>
</comment>
<dbReference type="EMBL" id="FYEZ01000002">
    <property type="protein sequence ID" value="SNC72316.1"/>
    <property type="molecule type" value="Genomic_DNA"/>
</dbReference>
<comment type="subunit">
    <text evidence="3">Monomer. Binds 30S ribosomal subunits, but not 50S ribosomal subunits or 70S ribosomes.</text>
</comment>
<dbReference type="SUPFAM" id="SSF89919">
    <property type="entry name" value="Ribosome-binding factor A, RbfA"/>
    <property type="match status" value="1"/>
</dbReference>
<dbReference type="GO" id="GO:0030490">
    <property type="term" value="P:maturation of SSU-rRNA"/>
    <property type="evidence" value="ECO:0007669"/>
    <property type="project" value="UniProtKB-UniRule"/>
</dbReference>
<dbReference type="Proteomes" id="UP000198122">
    <property type="component" value="Unassembled WGS sequence"/>
</dbReference>
<accession>A0A212U2G3</accession>
<evidence type="ECO:0000256" key="2">
    <source>
        <dbReference type="ARBA" id="ARBA00022517"/>
    </source>
</evidence>
<evidence type="ECO:0000313" key="6">
    <source>
        <dbReference type="Proteomes" id="UP000198122"/>
    </source>
</evidence>
<dbReference type="HAMAP" id="MF_00003">
    <property type="entry name" value="RbfA"/>
    <property type="match status" value="1"/>
</dbReference>
<dbReference type="OrthoDB" id="307788at2"/>
<feature type="region of interest" description="Disordered" evidence="4">
    <location>
        <begin position="112"/>
        <end position="144"/>
    </location>
</feature>
<dbReference type="GO" id="GO:0005829">
    <property type="term" value="C:cytosol"/>
    <property type="evidence" value="ECO:0007669"/>
    <property type="project" value="TreeGrafter"/>
</dbReference>
<comment type="similarity">
    <text evidence="3">Belongs to the RbfA family.</text>
</comment>
<feature type="compositionally biased region" description="Basic and acidic residues" evidence="4">
    <location>
        <begin position="133"/>
        <end position="144"/>
    </location>
</feature>
<feature type="compositionally biased region" description="Basic and acidic residues" evidence="4">
    <location>
        <begin position="112"/>
        <end position="125"/>
    </location>
</feature>
<dbReference type="InterPro" id="IPR020053">
    <property type="entry name" value="Ribosome-bd_factorA_CS"/>
</dbReference>
<evidence type="ECO:0000256" key="4">
    <source>
        <dbReference type="SAM" id="MobiDB-lite"/>
    </source>
</evidence>
<keyword evidence="6" id="KW-1185">Reference proteome</keyword>
<comment type="function">
    <text evidence="3">One of several proteins that assist in the late maturation steps of the functional core of the 30S ribosomal subunit. Associates with free 30S ribosomal subunits (but not with 30S subunits that are part of 70S ribosomes or polysomes). Required for efficient processing of 16S rRNA. May interact with the 5'-terminal helix region of 16S rRNA.</text>
</comment>
<name>A0A212U2G3_9MICO</name>
<dbReference type="AlphaFoldDB" id="A0A212U2G3"/>
<dbReference type="RefSeq" id="WP_088818711.1">
    <property type="nucleotide sequence ID" value="NZ_FYEZ01000002.1"/>
</dbReference>
<evidence type="ECO:0000256" key="1">
    <source>
        <dbReference type="ARBA" id="ARBA00022490"/>
    </source>
</evidence>
<reference evidence="5 6" key="1">
    <citation type="submission" date="2017-06" db="EMBL/GenBank/DDBJ databases">
        <authorList>
            <person name="Kim H.J."/>
            <person name="Triplett B.A."/>
        </authorList>
    </citation>
    <scope>NUCLEOTIDE SEQUENCE [LARGE SCALE GENOMIC DNA]</scope>
    <source>
        <strain evidence="5 6">DSM 22179</strain>
    </source>
</reference>
<dbReference type="InterPro" id="IPR023799">
    <property type="entry name" value="RbfA_dom_sf"/>
</dbReference>
<dbReference type="PROSITE" id="PS01319">
    <property type="entry name" value="RBFA"/>
    <property type="match status" value="1"/>
</dbReference>
<sequence length="144" mass="16240">MADPQRARKIAERIRDVLAENLAAVVKDPDLGMVTITDTRVTPDLQHATVFWTVLGSDDQRELSAELLEKNRGRLRSMVGKALGIRLTPSLEFVHDALPEDAAHLQEVLRKAREEDERRAREHEGAQYAGDEDPYKKPADDSEE</sequence>
<dbReference type="PANTHER" id="PTHR33515">
    <property type="entry name" value="RIBOSOME-BINDING FACTOR A, CHLOROPLASTIC-RELATED"/>
    <property type="match status" value="1"/>
</dbReference>
<evidence type="ECO:0000313" key="5">
    <source>
        <dbReference type="EMBL" id="SNC72316.1"/>
    </source>
</evidence>
<dbReference type="InterPro" id="IPR015946">
    <property type="entry name" value="KH_dom-like_a/b"/>
</dbReference>
<dbReference type="PANTHER" id="PTHR33515:SF1">
    <property type="entry name" value="RIBOSOME-BINDING FACTOR A, CHLOROPLASTIC-RELATED"/>
    <property type="match status" value="1"/>
</dbReference>
<dbReference type="Pfam" id="PF02033">
    <property type="entry name" value="RBFA"/>
    <property type="match status" value="1"/>
</dbReference>